<gene>
    <name evidence="3" type="ORF">KHLLAP_LOCUS10234</name>
</gene>
<evidence type="ECO:0000256" key="1">
    <source>
        <dbReference type="ARBA" id="ARBA00006484"/>
    </source>
</evidence>
<dbReference type="EMBL" id="CAUWAG010000013">
    <property type="protein sequence ID" value="CAJ2509766.1"/>
    <property type="molecule type" value="Genomic_DNA"/>
</dbReference>
<keyword evidence="2" id="KW-0560">Oxidoreductase</keyword>
<dbReference type="Gene3D" id="3.40.50.720">
    <property type="entry name" value="NAD(P)-binding Rossmann-like Domain"/>
    <property type="match status" value="1"/>
</dbReference>
<proteinExistence type="inferred from homology"/>
<protein>
    <submittedName>
        <fullName evidence="3">Uu.00g056660.m01.CDS01</fullName>
    </submittedName>
</protein>
<evidence type="ECO:0000313" key="3">
    <source>
        <dbReference type="EMBL" id="CAJ2509766.1"/>
    </source>
</evidence>
<name>A0AAI8YJP4_9PEZI</name>
<dbReference type="SUPFAM" id="SSF51735">
    <property type="entry name" value="NAD(P)-binding Rossmann-fold domains"/>
    <property type="match status" value="1"/>
</dbReference>
<comment type="similarity">
    <text evidence="1">Belongs to the short-chain dehydrogenases/reductases (SDR) family.</text>
</comment>
<dbReference type="AlphaFoldDB" id="A0AAI8YJP4"/>
<comment type="caution">
    <text evidence="3">The sequence shown here is derived from an EMBL/GenBank/DDBJ whole genome shotgun (WGS) entry which is preliminary data.</text>
</comment>
<dbReference type="PANTHER" id="PTHR24320">
    <property type="entry name" value="RETINOL DEHYDROGENASE"/>
    <property type="match status" value="1"/>
</dbReference>
<sequence>MVQPMGLTKQGYEQQFGINHMGNALFVRKLLPLLQRTAEQGHEARVIIMTSLAWTQARNGGIMSEGLKAEQDMFLGKFMRYAQSKLANLLYAKELARRYPDVTTVSVHPGLVMTGLINGLPTLYKLVISHAGKQIKPEEGAWSQLWCCGSSSLKIGGHYAAPPVGGLCTQTCQYSEDKFLAAKLYHWTETELAPFLE</sequence>
<reference evidence="3" key="1">
    <citation type="submission" date="2023-10" db="EMBL/GenBank/DDBJ databases">
        <authorList>
            <person name="Hackl T."/>
        </authorList>
    </citation>
    <scope>NUCLEOTIDE SEQUENCE</scope>
</reference>
<dbReference type="GO" id="GO:0016491">
    <property type="term" value="F:oxidoreductase activity"/>
    <property type="evidence" value="ECO:0007669"/>
    <property type="project" value="UniProtKB-KW"/>
</dbReference>
<evidence type="ECO:0000313" key="4">
    <source>
        <dbReference type="Proteomes" id="UP001295740"/>
    </source>
</evidence>
<dbReference type="PANTHER" id="PTHR24320:SF154">
    <property type="entry name" value="OXIDOREDUCTASE, SHORT-CHAIN DEHYDROGENASE_REDUCTASE FAMILY (AFU_ORTHOLOGUE AFUA_2G04560)"/>
    <property type="match status" value="1"/>
</dbReference>
<dbReference type="Proteomes" id="UP001295740">
    <property type="component" value="Unassembled WGS sequence"/>
</dbReference>
<evidence type="ECO:0000256" key="2">
    <source>
        <dbReference type="ARBA" id="ARBA00023002"/>
    </source>
</evidence>
<organism evidence="3 4">
    <name type="scientific">Anthostomella pinea</name>
    <dbReference type="NCBI Taxonomy" id="933095"/>
    <lineage>
        <taxon>Eukaryota</taxon>
        <taxon>Fungi</taxon>
        <taxon>Dikarya</taxon>
        <taxon>Ascomycota</taxon>
        <taxon>Pezizomycotina</taxon>
        <taxon>Sordariomycetes</taxon>
        <taxon>Xylariomycetidae</taxon>
        <taxon>Xylariales</taxon>
        <taxon>Xylariaceae</taxon>
        <taxon>Anthostomella</taxon>
    </lineage>
</organism>
<keyword evidence="4" id="KW-1185">Reference proteome</keyword>
<dbReference type="InterPro" id="IPR036291">
    <property type="entry name" value="NAD(P)-bd_dom_sf"/>
</dbReference>
<accession>A0AAI8YJP4</accession>